<proteinExistence type="predicted"/>
<accession>A0A5B0R4M4</accession>
<sequence length="114" mass="12819">MVPSGYWIALVHRNLPDLTARHLKKCFHGLVGHARPWINAEGKKIVRGKRWSLAVYNKQGDRGLLLHSGNVGFIEEAPEEDPITILLPGCAQLSREGFSDLIINLISRRLNDEL</sequence>
<dbReference type="AlphaFoldDB" id="A0A5B0R4M4"/>
<dbReference type="EMBL" id="VDEP01000244">
    <property type="protein sequence ID" value="KAA1120412.1"/>
    <property type="molecule type" value="Genomic_DNA"/>
</dbReference>
<reference evidence="1 2" key="1">
    <citation type="submission" date="2019-05" db="EMBL/GenBank/DDBJ databases">
        <title>Emergence of the Ug99 lineage of the wheat stem rust pathogen through somatic hybridization.</title>
        <authorList>
            <person name="Li F."/>
            <person name="Upadhyaya N.M."/>
            <person name="Sperschneider J."/>
            <person name="Matny O."/>
            <person name="Nguyen-Phuc H."/>
            <person name="Mago R."/>
            <person name="Raley C."/>
            <person name="Miller M.E."/>
            <person name="Silverstein K.A.T."/>
            <person name="Henningsen E."/>
            <person name="Hirsch C.D."/>
            <person name="Visser B."/>
            <person name="Pretorius Z.A."/>
            <person name="Steffenson B.J."/>
            <person name="Schwessinger B."/>
            <person name="Dodds P.N."/>
            <person name="Figueroa M."/>
        </authorList>
    </citation>
    <scope>NUCLEOTIDE SEQUENCE [LARGE SCALE GENOMIC DNA]</scope>
    <source>
        <strain evidence="1 2">Ug99</strain>
    </source>
</reference>
<evidence type="ECO:0000313" key="2">
    <source>
        <dbReference type="Proteomes" id="UP000325313"/>
    </source>
</evidence>
<comment type="caution">
    <text evidence="1">The sequence shown here is derived from an EMBL/GenBank/DDBJ whole genome shotgun (WGS) entry which is preliminary data.</text>
</comment>
<evidence type="ECO:0000313" key="1">
    <source>
        <dbReference type="EMBL" id="KAA1120412.1"/>
    </source>
</evidence>
<gene>
    <name evidence="1" type="ORF">PGTUg99_014269</name>
</gene>
<organism evidence="1 2">
    <name type="scientific">Puccinia graminis f. sp. tritici</name>
    <dbReference type="NCBI Taxonomy" id="56615"/>
    <lineage>
        <taxon>Eukaryota</taxon>
        <taxon>Fungi</taxon>
        <taxon>Dikarya</taxon>
        <taxon>Basidiomycota</taxon>
        <taxon>Pucciniomycotina</taxon>
        <taxon>Pucciniomycetes</taxon>
        <taxon>Pucciniales</taxon>
        <taxon>Pucciniaceae</taxon>
        <taxon>Puccinia</taxon>
    </lineage>
</organism>
<protein>
    <submittedName>
        <fullName evidence="1">Uncharacterized protein</fullName>
    </submittedName>
</protein>
<name>A0A5B0R4M4_PUCGR</name>
<dbReference type="Proteomes" id="UP000325313">
    <property type="component" value="Unassembled WGS sequence"/>
</dbReference>